<comment type="caution">
    <text evidence="2">The sequence shown here is derived from an EMBL/GenBank/DDBJ whole genome shotgun (WGS) entry which is preliminary data.</text>
</comment>
<gene>
    <name evidence="2" type="ORF">SDC9_55405</name>
</gene>
<dbReference type="InterPro" id="IPR045865">
    <property type="entry name" value="ACT-like_dom_sf"/>
</dbReference>
<evidence type="ECO:0008006" key="3">
    <source>
        <dbReference type="Google" id="ProtNLM"/>
    </source>
</evidence>
<dbReference type="Pfam" id="PF21699">
    <property type="entry name" value="TM1266-like"/>
    <property type="match status" value="1"/>
</dbReference>
<dbReference type="EMBL" id="VSSQ01001528">
    <property type="protein sequence ID" value="MPM09089.1"/>
    <property type="molecule type" value="Genomic_DNA"/>
</dbReference>
<organism evidence="2">
    <name type="scientific">bioreactor metagenome</name>
    <dbReference type="NCBI Taxonomy" id="1076179"/>
    <lineage>
        <taxon>unclassified sequences</taxon>
        <taxon>metagenomes</taxon>
        <taxon>ecological metagenomes</taxon>
    </lineage>
</organism>
<evidence type="ECO:0000313" key="2">
    <source>
        <dbReference type="EMBL" id="MPM09089.1"/>
    </source>
</evidence>
<protein>
    <recommendedName>
        <fullName evidence="3">ACT domain-containing protein</fullName>
    </recommendedName>
</protein>
<proteinExistence type="predicted"/>
<dbReference type="SUPFAM" id="SSF55021">
    <property type="entry name" value="ACT-like"/>
    <property type="match status" value="1"/>
</dbReference>
<name>A0A644WZ41_9ZZZZ</name>
<reference evidence="2" key="1">
    <citation type="submission" date="2019-08" db="EMBL/GenBank/DDBJ databases">
        <authorList>
            <person name="Kucharzyk K."/>
            <person name="Murdoch R.W."/>
            <person name="Higgins S."/>
            <person name="Loffler F."/>
        </authorList>
    </citation>
    <scope>NUCLEOTIDE SEQUENCE</scope>
</reference>
<sequence>MGSIEGDKVNGGINMFTIMAIKIEPRVEIAPTVQAILTKYGCIIQTRLGLHEASKTSCSNSGLVILNLIHDEKDEINNLKKELNDLEGVTAKLIEV</sequence>
<feature type="coiled-coil region" evidence="1">
    <location>
        <begin position="69"/>
        <end position="96"/>
    </location>
</feature>
<dbReference type="AlphaFoldDB" id="A0A644WZ41"/>
<keyword evidence="1" id="KW-0175">Coiled coil</keyword>
<evidence type="ECO:0000256" key="1">
    <source>
        <dbReference type="SAM" id="Coils"/>
    </source>
</evidence>
<accession>A0A644WZ41</accession>
<dbReference type="InterPro" id="IPR027271">
    <property type="entry name" value="Acetolactate_synth/TF_NikR_C"/>
</dbReference>
<dbReference type="InterPro" id="IPR023860">
    <property type="entry name" value="FeFe-hyd_TM1266"/>
</dbReference>
<dbReference type="Gene3D" id="3.30.70.1150">
    <property type="entry name" value="ACT-like. Chain A, domain 2"/>
    <property type="match status" value="1"/>
</dbReference>